<keyword evidence="5" id="KW-1185">Reference proteome</keyword>
<dbReference type="InterPro" id="IPR014030">
    <property type="entry name" value="Ketoacyl_synth_N"/>
</dbReference>
<dbReference type="SUPFAM" id="SSF53901">
    <property type="entry name" value="Thiolase-like"/>
    <property type="match status" value="1"/>
</dbReference>
<dbReference type="InterPro" id="IPR016039">
    <property type="entry name" value="Thiolase-like"/>
</dbReference>
<dbReference type="PANTHER" id="PTHR43775:SF37">
    <property type="entry name" value="SI:DKEY-61P9.11"/>
    <property type="match status" value="1"/>
</dbReference>
<dbReference type="OrthoDB" id="3009299at2759"/>
<dbReference type="AlphaFoldDB" id="A0A6A4HV14"/>
<evidence type="ECO:0000256" key="1">
    <source>
        <dbReference type="ARBA" id="ARBA00022450"/>
    </source>
</evidence>
<protein>
    <recommendedName>
        <fullName evidence="3">Beta-ketoacyl synthase-like N-terminal domain-containing protein</fullName>
    </recommendedName>
</protein>
<accession>A0A6A4HV14</accession>
<reference evidence="4" key="1">
    <citation type="journal article" date="2019" name="Environ. Microbiol.">
        <title>Fungal ecological strategies reflected in gene transcription - a case study of two litter decomposers.</title>
        <authorList>
            <person name="Barbi F."/>
            <person name="Kohler A."/>
            <person name="Barry K."/>
            <person name="Baskaran P."/>
            <person name="Daum C."/>
            <person name="Fauchery L."/>
            <person name="Ihrmark K."/>
            <person name="Kuo A."/>
            <person name="LaButti K."/>
            <person name="Lipzen A."/>
            <person name="Morin E."/>
            <person name="Grigoriev I.V."/>
            <person name="Henrissat B."/>
            <person name="Lindahl B."/>
            <person name="Martin F."/>
        </authorList>
    </citation>
    <scope>NUCLEOTIDE SEQUENCE</scope>
    <source>
        <strain evidence="4">JB14</strain>
    </source>
</reference>
<evidence type="ECO:0000313" key="5">
    <source>
        <dbReference type="Proteomes" id="UP000799118"/>
    </source>
</evidence>
<gene>
    <name evidence="4" type="ORF">BT96DRAFT_879886</name>
</gene>
<dbReference type="Pfam" id="PF00109">
    <property type="entry name" value="ketoacyl-synt"/>
    <property type="match status" value="1"/>
</dbReference>
<dbReference type="Gene3D" id="3.40.47.10">
    <property type="match status" value="1"/>
</dbReference>
<evidence type="ECO:0000313" key="4">
    <source>
        <dbReference type="EMBL" id="KAE9402036.1"/>
    </source>
</evidence>
<proteinExistence type="predicted"/>
<organism evidence="4 5">
    <name type="scientific">Gymnopus androsaceus JB14</name>
    <dbReference type="NCBI Taxonomy" id="1447944"/>
    <lineage>
        <taxon>Eukaryota</taxon>
        <taxon>Fungi</taxon>
        <taxon>Dikarya</taxon>
        <taxon>Basidiomycota</taxon>
        <taxon>Agaricomycotina</taxon>
        <taxon>Agaricomycetes</taxon>
        <taxon>Agaricomycetidae</taxon>
        <taxon>Agaricales</taxon>
        <taxon>Marasmiineae</taxon>
        <taxon>Omphalotaceae</taxon>
        <taxon>Gymnopus</taxon>
    </lineage>
</organism>
<sequence length="156" mass="17139">MVDRVAIVGISAELPSGVHSTSNLDHAQFYQFLMQHWEAYTDFPSDRCNFKAWIGHNIGHINVNKGSFLKDIDLFDNVEFGVSSADAHAMAPVTRKLIENSFLALLDSGIDYRAKKVGCYTSGNTIDLTNVADADEYDLGSLFASAPSMVANRVSF</sequence>
<dbReference type="PANTHER" id="PTHR43775">
    <property type="entry name" value="FATTY ACID SYNTHASE"/>
    <property type="match status" value="1"/>
</dbReference>
<dbReference type="Proteomes" id="UP000799118">
    <property type="component" value="Unassembled WGS sequence"/>
</dbReference>
<dbReference type="InterPro" id="IPR050091">
    <property type="entry name" value="PKS_NRPS_Biosynth_Enz"/>
</dbReference>
<feature type="non-terminal residue" evidence="4">
    <location>
        <position position="156"/>
    </location>
</feature>
<evidence type="ECO:0000259" key="3">
    <source>
        <dbReference type="Pfam" id="PF00109"/>
    </source>
</evidence>
<dbReference type="EMBL" id="ML769439">
    <property type="protein sequence ID" value="KAE9402036.1"/>
    <property type="molecule type" value="Genomic_DNA"/>
</dbReference>
<keyword evidence="1" id="KW-0596">Phosphopantetheine</keyword>
<feature type="domain" description="Beta-ketoacyl synthase-like N-terminal" evidence="3">
    <location>
        <begin position="3"/>
        <end position="155"/>
    </location>
</feature>
<name>A0A6A4HV14_9AGAR</name>
<dbReference type="GO" id="GO:0006633">
    <property type="term" value="P:fatty acid biosynthetic process"/>
    <property type="evidence" value="ECO:0007669"/>
    <property type="project" value="TreeGrafter"/>
</dbReference>
<dbReference type="GO" id="GO:0004312">
    <property type="term" value="F:fatty acid synthase activity"/>
    <property type="evidence" value="ECO:0007669"/>
    <property type="project" value="TreeGrafter"/>
</dbReference>
<keyword evidence="2" id="KW-0597">Phosphoprotein</keyword>
<evidence type="ECO:0000256" key="2">
    <source>
        <dbReference type="ARBA" id="ARBA00022553"/>
    </source>
</evidence>